<organism evidence="7 8">
    <name type="scientific">Dehalobacter restrictus</name>
    <dbReference type="NCBI Taxonomy" id="55583"/>
    <lineage>
        <taxon>Bacteria</taxon>
        <taxon>Bacillati</taxon>
        <taxon>Bacillota</taxon>
        <taxon>Clostridia</taxon>
        <taxon>Eubacteriales</taxon>
        <taxon>Desulfitobacteriaceae</taxon>
        <taxon>Dehalobacter</taxon>
    </lineage>
</organism>
<dbReference type="PIRSF" id="PIRSF026782">
    <property type="entry name" value="CbiD"/>
    <property type="match status" value="1"/>
</dbReference>
<dbReference type="GO" id="GO:0019251">
    <property type="term" value="P:anaerobic cobalamin biosynthetic process"/>
    <property type="evidence" value="ECO:0007669"/>
    <property type="project" value="UniProtKB-UniRule"/>
</dbReference>
<comment type="function">
    <text evidence="5">Catalyzes the methylation of C-1 in cobalt-precorrin-5B to form cobalt-precorrin-6A.</text>
</comment>
<dbReference type="GO" id="GO:0032259">
    <property type="term" value="P:methylation"/>
    <property type="evidence" value="ECO:0007669"/>
    <property type="project" value="UniProtKB-KW"/>
</dbReference>
<evidence type="ECO:0000256" key="3">
    <source>
        <dbReference type="ARBA" id="ARBA00022679"/>
    </source>
</evidence>
<comment type="pathway">
    <text evidence="5">Cofactor biosynthesis; adenosylcobalamin biosynthesis; cob(II)yrinate a,c-diamide from sirohydrochlorin (anaerobic route): step 6/10.</text>
</comment>
<keyword evidence="4 5" id="KW-0949">S-adenosyl-L-methionine</keyword>
<dbReference type="SUPFAM" id="SSF111342">
    <property type="entry name" value="CbiD-like"/>
    <property type="match status" value="1"/>
</dbReference>
<feature type="region of interest" description="Disordered" evidence="6">
    <location>
        <begin position="1"/>
        <end position="23"/>
    </location>
</feature>
<dbReference type="PANTHER" id="PTHR35863">
    <property type="entry name" value="COBALT-PRECORRIN-5B C(1)-METHYLTRANSFERASE"/>
    <property type="match status" value="1"/>
</dbReference>
<gene>
    <name evidence="5 7" type="primary">cbiD</name>
    <name evidence="7" type="ORF">GQ588_14625</name>
</gene>
<proteinExistence type="inferred from homology"/>
<keyword evidence="2 5" id="KW-0489">Methyltransferase</keyword>
<dbReference type="Pfam" id="PF01888">
    <property type="entry name" value="CbiD"/>
    <property type="match status" value="1"/>
</dbReference>
<keyword evidence="1 5" id="KW-0169">Cobalamin biosynthesis</keyword>
<dbReference type="GO" id="GO:0008168">
    <property type="term" value="F:methyltransferase activity"/>
    <property type="evidence" value="ECO:0007669"/>
    <property type="project" value="UniProtKB-UniRule"/>
</dbReference>
<dbReference type="Proteomes" id="UP000430508">
    <property type="component" value="Chromosome"/>
</dbReference>
<dbReference type="UniPathway" id="UPA00148">
    <property type="reaction ID" value="UER00227"/>
</dbReference>
<dbReference type="InterPro" id="IPR002748">
    <property type="entry name" value="CbiD"/>
</dbReference>
<dbReference type="InterPro" id="IPR036074">
    <property type="entry name" value="CbiD_sf"/>
</dbReference>
<evidence type="ECO:0000313" key="8">
    <source>
        <dbReference type="Proteomes" id="UP000430508"/>
    </source>
</evidence>
<dbReference type="PANTHER" id="PTHR35863:SF1">
    <property type="entry name" value="COBALT-PRECORRIN-5B C(1)-METHYLTRANSFERASE"/>
    <property type="match status" value="1"/>
</dbReference>
<keyword evidence="3 5" id="KW-0808">Transferase</keyword>
<reference evidence="7 8" key="1">
    <citation type="submission" date="2019-12" db="EMBL/GenBank/DDBJ databases">
        <title>Sequence classification of anaerobic respiratory reductive dehalogenases: First we see many, then we see few.</title>
        <authorList>
            <person name="Molenda O."/>
            <person name="Puentes Jacome L.A."/>
            <person name="Cao X."/>
            <person name="Nesbo C.L."/>
            <person name="Tang S."/>
            <person name="Morson N."/>
            <person name="Patron J."/>
            <person name="Lomheim L."/>
            <person name="Wishart D.S."/>
            <person name="Edwards E.A."/>
        </authorList>
    </citation>
    <scope>NUCLEOTIDE SEQUENCE [LARGE SCALE GENOMIC DNA]</scope>
    <source>
        <strain evidence="7 8">12DCA</strain>
    </source>
</reference>
<feature type="compositionally biased region" description="Low complexity" evidence="6">
    <location>
        <begin position="12"/>
        <end position="23"/>
    </location>
</feature>
<evidence type="ECO:0000256" key="6">
    <source>
        <dbReference type="SAM" id="MobiDB-lite"/>
    </source>
</evidence>
<comment type="similarity">
    <text evidence="5">Belongs to the CbiD family.</text>
</comment>
<protein>
    <recommendedName>
        <fullName evidence="5">Cobalt-precorrin-5B C(1)-methyltransferase</fullName>
        <ecNumber evidence="5">2.1.1.195</ecNumber>
    </recommendedName>
    <alternativeName>
        <fullName evidence="5">Cobalt-precorrin-6A synthase</fullName>
    </alternativeName>
</protein>
<evidence type="ECO:0000256" key="4">
    <source>
        <dbReference type="ARBA" id="ARBA00022691"/>
    </source>
</evidence>
<dbReference type="HAMAP" id="MF_00787">
    <property type="entry name" value="CbiD"/>
    <property type="match status" value="1"/>
</dbReference>
<accession>A0A857DN51</accession>
<dbReference type="AlphaFoldDB" id="A0A857DN51"/>
<evidence type="ECO:0000313" key="7">
    <source>
        <dbReference type="EMBL" id="QHA01785.1"/>
    </source>
</evidence>
<dbReference type="RefSeq" id="WP_025206228.1">
    <property type="nucleotide sequence ID" value="NZ_CP046996.1"/>
</dbReference>
<sequence length="402" mass="43322">MNHDIHHLNDEQNSPQNNPQNNQSGELFVIKQNKRLRCGFTTGSCAAAAAKAGAVMLLSGDLCTEIAIATPKGIPVAMQVLEVRRDRDQVTCAVKKDSGDDPDVTNGILIFATVARANHNNIQVDGGQGVGRITKPGLACPIGEPAINPVPRSMIMAEVAKVCAEYGYEGGLEITISVPEGEAIARKTFNPRLGIVGGISILGTIGIVEPMSEKALIDTIRLEMNQQKEKGCRDLLVCPGNYGETFVRSTLGLESSLIHCSNYIGEMLDFTVELGFDGLLLIGHAGKLVKLAAGIMNTHSRYADCRMEVIAVHAALHGAGKETVKEIMASLTAPQAVTVLDRHGLRSQVFESIMLKIDEYVNYRLQNKVKAGVILYSNEQGILGKTPQADEIVNKIKRMKPS</sequence>
<name>A0A857DN51_9FIRM</name>
<evidence type="ECO:0000256" key="1">
    <source>
        <dbReference type="ARBA" id="ARBA00022573"/>
    </source>
</evidence>
<evidence type="ECO:0000256" key="5">
    <source>
        <dbReference type="HAMAP-Rule" id="MF_00787"/>
    </source>
</evidence>
<dbReference type="Gene3D" id="3.30.2110.10">
    <property type="entry name" value="CbiD-like"/>
    <property type="match status" value="1"/>
</dbReference>
<feature type="compositionally biased region" description="Basic and acidic residues" evidence="6">
    <location>
        <begin position="1"/>
        <end position="10"/>
    </location>
</feature>
<comment type="catalytic activity">
    <reaction evidence="5">
        <text>Co-precorrin-5B + S-adenosyl-L-methionine = Co-precorrin-6A + S-adenosyl-L-homocysteine</text>
        <dbReference type="Rhea" id="RHEA:26285"/>
        <dbReference type="ChEBI" id="CHEBI:57856"/>
        <dbReference type="ChEBI" id="CHEBI:59789"/>
        <dbReference type="ChEBI" id="CHEBI:60063"/>
        <dbReference type="ChEBI" id="CHEBI:60064"/>
        <dbReference type="EC" id="2.1.1.195"/>
    </reaction>
</comment>
<dbReference type="NCBIfam" id="TIGR00312">
    <property type="entry name" value="cbiD"/>
    <property type="match status" value="1"/>
</dbReference>
<dbReference type="EMBL" id="CP046996">
    <property type="protein sequence ID" value="QHA01785.1"/>
    <property type="molecule type" value="Genomic_DNA"/>
</dbReference>
<dbReference type="EC" id="2.1.1.195" evidence="5"/>
<evidence type="ECO:0000256" key="2">
    <source>
        <dbReference type="ARBA" id="ARBA00022603"/>
    </source>
</evidence>